<reference evidence="3" key="1">
    <citation type="submission" date="2022-11" db="UniProtKB">
        <authorList>
            <consortium name="WormBaseParasite"/>
        </authorList>
    </citation>
    <scope>IDENTIFICATION</scope>
</reference>
<protein>
    <submittedName>
        <fullName evidence="3">Secreted protein</fullName>
    </submittedName>
</protein>
<keyword evidence="2" id="KW-1185">Reference proteome</keyword>
<dbReference type="WBParaSite" id="PgB08_g078_t01">
    <property type="protein sequence ID" value="PgB08_g078_t01"/>
    <property type="gene ID" value="PgB08_g078"/>
</dbReference>
<feature type="chain" id="PRO_5037688216" evidence="1">
    <location>
        <begin position="20"/>
        <end position="79"/>
    </location>
</feature>
<name>A0A914ZSU0_PARUN</name>
<evidence type="ECO:0000313" key="3">
    <source>
        <dbReference type="WBParaSite" id="PgB08_g078_t01"/>
    </source>
</evidence>
<accession>A0A914ZSU0</accession>
<sequence length="79" mass="9199">MCLIATRALFSLSLGLVHCSSRLNYSGPSSSIWARLALLLLCVRTTQLSFPQNRIFIISSHILHKYISVYNFRYFRYIR</sequence>
<evidence type="ECO:0000256" key="1">
    <source>
        <dbReference type="SAM" id="SignalP"/>
    </source>
</evidence>
<organism evidence="2 3">
    <name type="scientific">Parascaris univalens</name>
    <name type="common">Nematode worm</name>
    <dbReference type="NCBI Taxonomy" id="6257"/>
    <lineage>
        <taxon>Eukaryota</taxon>
        <taxon>Metazoa</taxon>
        <taxon>Ecdysozoa</taxon>
        <taxon>Nematoda</taxon>
        <taxon>Chromadorea</taxon>
        <taxon>Rhabditida</taxon>
        <taxon>Spirurina</taxon>
        <taxon>Ascaridomorpha</taxon>
        <taxon>Ascaridoidea</taxon>
        <taxon>Ascarididae</taxon>
        <taxon>Parascaris</taxon>
    </lineage>
</organism>
<keyword evidence="1" id="KW-0732">Signal</keyword>
<dbReference type="AlphaFoldDB" id="A0A914ZSU0"/>
<evidence type="ECO:0000313" key="2">
    <source>
        <dbReference type="Proteomes" id="UP000887569"/>
    </source>
</evidence>
<dbReference type="Proteomes" id="UP000887569">
    <property type="component" value="Unplaced"/>
</dbReference>
<feature type="signal peptide" evidence="1">
    <location>
        <begin position="1"/>
        <end position="19"/>
    </location>
</feature>
<proteinExistence type="predicted"/>